<proteinExistence type="predicted"/>
<name>A0A4S2AP39_9BACE</name>
<feature type="domain" description="AAA-ATPase-like" evidence="1">
    <location>
        <begin position="11"/>
        <end position="55"/>
    </location>
</feature>
<evidence type="ECO:0000313" key="2">
    <source>
        <dbReference type="EMBL" id="TGY02783.1"/>
    </source>
</evidence>
<comment type="caution">
    <text evidence="2">The sequence shown here is derived from an EMBL/GenBank/DDBJ whole genome shotgun (WGS) entry which is preliminary data.</text>
</comment>
<dbReference type="Proteomes" id="UP000305751">
    <property type="component" value="Unassembled WGS sequence"/>
</dbReference>
<keyword evidence="3" id="KW-1185">Reference proteome</keyword>
<dbReference type="AlphaFoldDB" id="A0A4S2AP39"/>
<dbReference type="EMBL" id="SRZA01000027">
    <property type="protein sequence ID" value="TGY02783.1"/>
    <property type="molecule type" value="Genomic_DNA"/>
</dbReference>
<sequence>MVTNTAIKKIPYGMTDFESIICDNYYYVDKTHFIALVEQSKQYTRIYRRRSTHKSFHTCLSGAEQLLYRPPRIRKQQRIRGYFSTAPLAATSRHGVQLLY</sequence>
<gene>
    <name evidence="2" type="ORF">E5356_10075</name>
</gene>
<organism evidence="2 3">
    <name type="scientific">Bacteroides acidifaciens</name>
    <dbReference type="NCBI Taxonomy" id="85831"/>
    <lineage>
        <taxon>Bacteria</taxon>
        <taxon>Pseudomonadati</taxon>
        <taxon>Bacteroidota</taxon>
        <taxon>Bacteroidia</taxon>
        <taxon>Bacteroidales</taxon>
        <taxon>Bacteroidaceae</taxon>
        <taxon>Bacteroides</taxon>
    </lineage>
</organism>
<evidence type="ECO:0000259" key="1">
    <source>
        <dbReference type="Pfam" id="PF09820"/>
    </source>
</evidence>
<accession>A0A4S2AP39</accession>
<protein>
    <recommendedName>
        <fullName evidence="1">AAA-ATPase-like domain-containing protein</fullName>
    </recommendedName>
</protein>
<evidence type="ECO:0000313" key="3">
    <source>
        <dbReference type="Proteomes" id="UP000305751"/>
    </source>
</evidence>
<reference evidence="2 3" key="1">
    <citation type="submission" date="2019-04" db="EMBL/GenBank/DDBJ databases">
        <title>Microbes associate with the intestines of laboratory mice.</title>
        <authorList>
            <person name="Navarre W."/>
            <person name="Wong E."/>
            <person name="Huang K."/>
            <person name="Tropini C."/>
            <person name="Ng K."/>
            <person name="Yu B."/>
        </authorList>
    </citation>
    <scope>NUCLEOTIDE SEQUENCE [LARGE SCALE GENOMIC DNA]</scope>
    <source>
        <strain evidence="2 3">NM70_E10</strain>
    </source>
</reference>
<dbReference type="Pfam" id="PF09820">
    <property type="entry name" value="AAA-ATPase_like"/>
    <property type="match status" value="1"/>
</dbReference>
<dbReference type="InterPro" id="IPR018631">
    <property type="entry name" value="AAA-ATPase-like_dom"/>
</dbReference>